<proteinExistence type="predicted"/>
<dbReference type="RefSeq" id="WP_111924571.1">
    <property type="nucleotide sequence ID" value="NZ_JAMAYK010000001.1"/>
</dbReference>
<keyword evidence="1" id="KW-1133">Transmembrane helix</keyword>
<comment type="caution">
    <text evidence="2">The sequence shown here is derived from an EMBL/GenBank/DDBJ whole genome shotgun (WGS) entry which is preliminary data.</text>
</comment>
<dbReference type="InterPro" id="IPR036259">
    <property type="entry name" value="MFS_trans_sf"/>
</dbReference>
<feature type="transmembrane region" description="Helical" evidence="1">
    <location>
        <begin position="146"/>
        <end position="170"/>
    </location>
</feature>
<dbReference type="GO" id="GO:0005886">
    <property type="term" value="C:plasma membrane"/>
    <property type="evidence" value="ECO:0007669"/>
    <property type="project" value="TreeGrafter"/>
</dbReference>
<dbReference type="GO" id="GO:0006814">
    <property type="term" value="P:sodium ion transport"/>
    <property type="evidence" value="ECO:0007669"/>
    <property type="project" value="InterPro"/>
</dbReference>
<protein>
    <submittedName>
        <fullName evidence="2">MFS transporter</fullName>
    </submittedName>
</protein>
<dbReference type="AlphaFoldDB" id="A0AAX1QF00"/>
<dbReference type="InterPro" id="IPR001927">
    <property type="entry name" value="Na/Gal_symport"/>
</dbReference>
<feature type="transmembrane region" description="Helical" evidence="1">
    <location>
        <begin position="113"/>
        <end position="134"/>
    </location>
</feature>
<feature type="transmembrane region" description="Helical" evidence="1">
    <location>
        <begin position="182"/>
        <end position="201"/>
    </location>
</feature>
<dbReference type="GO" id="GO:0015293">
    <property type="term" value="F:symporter activity"/>
    <property type="evidence" value="ECO:0007669"/>
    <property type="project" value="InterPro"/>
</dbReference>
<evidence type="ECO:0000256" key="1">
    <source>
        <dbReference type="SAM" id="Phobius"/>
    </source>
</evidence>
<organism evidence="2 3">
    <name type="scientific">Priestia endophytica</name>
    <dbReference type="NCBI Taxonomy" id="135735"/>
    <lineage>
        <taxon>Bacteria</taxon>
        <taxon>Bacillati</taxon>
        <taxon>Bacillota</taxon>
        <taxon>Bacilli</taxon>
        <taxon>Bacillales</taxon>
        <taxon>Bacillaceae</taxon>
        <taxon>Priestia</taxon>
    </lineage>
</organism>
<feature type="transmembrane region" description="Helical" evidence="1">
    <location>
        <begin position="42"/>
        <end position="69"/>
    </location>
</feature>
<dbReference type="Gene3D" id="1.20.1250.20">
    <property type="entry name" value="MFS general substrate transporter like domains"/>
    <property type="match status" value="2"/>
</dbReference>
<dbReference type="SUPFAM" id="SSF103473">
    <property type="entry name" value="MFS general substrate transporter"/>
    <property type="match status" value="1"/>
</dbReference>
<dbReference type="Proteomes" id="UP000250174">
    <property type="component" value="Unassembled WGS sequence"/>
</dbReference>
<dbReference type="Pfam" id="PF13347">
    <property type="entry name" value="MFS_2"/>
    <property type="match status" value="1"/>
</dbReference>
<feature type="transmembrane region" description="Helical" evidence="1">
    <location>
        <begin position="81"/>
        <end position="101"/>
    </location>
</feature>
<reference evidence="2 3" key="1">
    <citation type="submission" date="2016-03" db="EMBL/GenBank/DDBJ databases">
        <title>Comparison of Bacillus endophyticus and B. anthracis characteristics using whole genome sequence analysis and microbiological techniques.</title>
        <authorList>
            <person name="Lekota K.E."/>
            <person name="Mafofo J."/>
            <person name="Rees J."/>
            <person name="Muchadeyi F.C."/>
            <person name="Madoroba E."/>
            <person name="Van Heerden H."/>
        </authorList>
    </citation>
    <scope>NUCLEOTIDE SEQUENCE [LARGE SCALE GENOMIC DNA]</scope>
    <source>
        <strain evidence="2 3">3631_10C</strain>
    </source>
</reference>
<dbReference type="PANTHER" id="PTHR11328">
    <property type="entry name" value="MAJOR FACILITATOR SUPERFAMILY DOMAIN-CONTAINING PROTEIN"/>
    <property type="match status" value="1"/>
</dbReference>
<name>A0AAX1QF00_9BACI</name>
<feature type="transmembrane region" description="Helical" evidence="1">
    <location>
        <begin position="405"/>
        <end position="425"/>
    </location>
</feature>
<dbReference type="InterPro" id="IPR039672">
    <property type="entry name" value="MFS_2"/>
</dbReference>
<accession>A0AAX1QF00</accession>
<feature type="transmembrane region" description="Helical" evidence="1">
    <location>
        <begin position="12"/>
        <end position="36"/>
    </location>
</feature>
<dbReference type="PANTHER" id="PTHR11328:SF24">
    <property type="entry name" value="MAJOR FACILITATOR SUPERFAMILY (MFS) PROFILE DOMAIN-CONTAINING PROTEIN"/>
    <property type="match status" value="1"/>
</dbReference>
<gene>
    <name evidence="2" type="ORF">A3864_04175</name>
</gene>
<keyword evidence="1" id="KW-0812">Transmembrane</keyword>
<feature type="transmembrane region" description="Helical" evidence="1">
    <location>
        <begin position="266"/>
        <end position="287"/>
    </location>
</feature>
<evidence type="ECO:0000313" key="2">
    <source>
        <dbReference type="EMBL" id="RAS80524.1"/>
    </source>
</evidence>
<keyword evidence="1" id="KW-0472">Membrane</keyword>
<dbReference type="GO" id="GO:0008643">
    <property type="term" value="P:carbohydrate transport"/>
    <property type="evidence" value="ECO:0007669"/>
    <property type="project" value="InterPro"/>
</dbReference>
<sequence>MISKTGVWPQRIGYGIADFSCNLIWQTITLYLMFFYTDVVGIAAAQVGILFLLTRVIDGIADVAMGVVIDKTNTKWGKSRPYFLIGAIPFGLLAILAFYVPDIGPVGKLVYAYFTYLGLSLAYTMVNIPLASILPSLTSNGQERTMLATVRIIFASIGATAVSALTLPMVRTLGNGSQAQGFFWTIVIFAIVGTMMFFVTFKTVEEKVKIRQEKVTVKQAFSTLEGNTPWYIFAFNILFMWGSYFFQQGALIYYFTYNVGRADLAAIVASIMAFVPIIGTFITPLFAKRMFKRTVFMIASTINLAGILIMLIANVNVPLLLIGAVVLALGHGLRQSIYFSMQADPVDYGEWKTGISAAGVISALNGFLGKVAMAGTGAISGWLLTKGNYVPNETQTSSALLAIKLNFLIIPAIMVVISMVIMCFYRLDKMYPAIRAELDHRMKEEEKEHPAI</sequence>
<dbReference type="CDD" id="cd17332">
    <property type="entry name" value="MFS_MelB_like"/>
    <property type="match status" value="1"/>
</dbReference>
<evidence type="ECO:0000313" key="3">
    <source>
        <dbReference type="Proteomes" id="UP000250174"/>
    </source>
</evidence>
<dbReference type="EMBL" id="LVYK01000009">
    <property type="protein sequence ID" value="RAS80524.1"/>
    <property type="molecule type" value="Genomic_DNA"/>
</dbReference>
<feature type="transmembrane region" description="Helical" evidence="1">
    <location>
        <begin position="228"/>
        <end position="246"/>
    </location>
</feature>
<dbReference type="NCBIfam" id="TIGR00792">
    <property type="entry name" value="gph"/>
    <property type="match status" value="1"/>
</dbReference>